<proteinExistence type="predicted"/>
<accession>A0A2I1H4Z8</accession>
<dbReference type="AlphaFoldDB" id="A0A2I1H4Z8"/>
<evidence type="ECO:0000313" key="2">
    <source>
        <dbReference type="Proteomes" id="UP000234323"/>
    </source>
</evidence>
<protein>
    <submittedName>
        <fullName evidence="1">Uncharacterized protein</fullName>
    </submittedName>
</protein>
<evidence type="ECO:0000313" key="1">
    <source>
        <dbReference type="EMBL" id="PKY53938.1"/>
    </source>
</evidence>
<dbReference type="Proteomes" id="UP000234323">
    <property type="component" value="Unassembled WGS sequence"/>
</dbReference>
<dbReference type="EMBL" id="LLXI01001493">
    <property type="protein sequence ID" value="PKY53938.1"/>
    <property type="molecule type" value="Genomic_DNA"/>
</dbReference>
<dbReference type="VEuPathDB" id="FungiDB:RhiirA1_448144"/>
<reference evidence="1 2" key="1">
    <citation type="submission" date="2015-10" db="EMBL/GenBank/DDBJ databases">
        <title>Genome analyses suggest a sexual origin of heterokaryosis in a supposedly ancient asexual fungus.</title>
        <authorList>
            <person name="Ropars J."/>
            <person name="Sedzielewska K."/>
            <person name="Noel J."/>
            <person name="Charron P."/>
            <person name="Farinelli L."/>
            <person name="Marton T."/>
            <person name="Kruger M."/>
            <person name="Pelin A."/>
            <person name="Brachmann A."/>
            <person name="Corradi N."/>
        </authorList>
    </citation>
    <scope>NUCLEOTIDE SEQUENCE [LARGE SCALE GENOMIC DNA]</scope>
    <source>
        <strain evidence="1 2">A4</strain>
    </source>
</reference>
<gene>
    <name evidence="1" type="ORF">RhiirA4_547926</name>
</gene>
<keyword evidence="2" id="KW-1185">Reference proteome</keyword>
<comment type="caution">
    <text evidence="1">The sequence shown here is derived from an EMBL/GenBank/DDBJ whole genome shotgun (WGS) entry which is preliminary data.</text>
</comment>
<sequence length="82" mass="9206">MPRILPIAGGLILDNTNKEASSQDKFSGVGLEEEQYESVKQTILNDESLSHDEKLEAINIISKNFDGFKILDNEGTFFKWTS</sequence>
<organism evidence="1 2">
    <name type="scientific">Rhizophagus irregularis</name>
    <dbReference type="NCBI Taxonomy" id="588596"/>
    <lineage>
        <taxon>Eukaryota</taxon>
        <taxon>Fungi</taxon>
        <taxon>Fungi incertae sedis</taxon>
        <taxon>Mucoromycota</taxon>
        <taxon>Glomeromycotina</taxon>
        <taxon>Glomeromycetes</taxon>
        <taxon>Glomerales</taxon>
        <taxon>Glomeraceae</taxon>
        <taxon>Rhizophagus</taxon>
    </lineage>
</organism>
<name>A0A2I1H4Z8_9GLOM</name>